<organism evidence="2 3">
    <name type="scientific">Emiliania huxleyi (strain CCMP1516)</name>
    <dbReference type="NCBI Taxonomy" id="280463"/>
    <lineage>
        <taxon>Eukaryota</taxon>
        <taxon>Haptista</taxon>
        <taxon>Haptophyta</taxon>
        <taxon>Prymnesiophyceae</taxon>
        <taxon>Isochrysidales</taxon>
        <taxon>Noelaerhabdaceae</taxon>
        <taxon>Emiliania</taxon>
    </lineage>
</organism>
<sequence length="444" mass="47401">MSFYLPTATYRTTDPVDNLRLRVELRKTGTLRRAAPLTQEEGLGPGKEGTAAAAARPRRRRERDKEERAGRVSDSDDEAGTGTDDEAEEGGRALLPPPAKGLRSEEDEPDRLIASTDFAWQQKVFGTLEVARIRRGGSPGQPQSRSGRRPDNIRQAVERDTLAALDAEAQTRGDGAYEGQLLYSRVQSEGLADESTLESRFTTSSNEDLAGAPSSVDMSILAELPADELASGAAGRGRPEAARLGRRSRRRGGSEPAAGGEVGQGEARAQGRLRVVTLATLRFFPTGRLDVRPPLNELPPVGAAGLDARTDAEAGADTVADVVLDRDADAPWYRIGSSRYEFRLWNLSERPLEGDDPPGTTSLLVSADPRPVLQAGGLPPLAVPDFALPPPPAARVLHLVEIQSLTGFGTGRLCVQYFASASPGWRLLPASAASTGSTQERSPA</sequence>
<dbReference type="PaxDb" id="2903-EOD16548"/>
<feature type="region of interest" description="Disordered" evidence="1">
    <location>
        <begin position="192"/>
        <end position="212"/>
    </location>
</feature>
<evidence type="ECO:0000256" key="1">
    <source>
        <dbReference type="SAM" id="MobiDB-lite"/>
    </source>
</evidence>
<evidence type="ECO:0000313" key="3">
    <source>
        <dbReference type="Proteomes" id="UP000013827"/>
    </source>
</evidence>
<name>A0A0D3IZ63_EMIH1</name>
<dbReference type="GeneID" id="17262701"/>
<dbReference type="RefSeq" id="XP_005768977.1">
    <property type="nucleotide sequence ID" value="XM_005768920.1"/>
</dbReference>
<feature type="compositionally biased region" description="Basic and acidic residues" evidence="1">
    <location>
        <begin position="63"/>
        <end position="74"/>
    </location>
</feature>
<accession>A0A0D3IZ63</accession>
<feature type="region of interest" description="Disordered" evidence="1">
    <location>
        <begin position="131"/>
        <end position="154"/>
    </location>
</feature>
<evidence type="ECO:0008006" key="4">
    <source>
        <dbReference type="Google" id="ProtNLM"/>
    </source>
</evidence>
<proteinExistence type="predicted"/>
<reference evidence="2" key="2">
    <citation type="submission" date="2024-10" db="UniProtKB">
        <authorList>
            <consortium name="EnsemblProtists"/>
        </authorList>
    </citation>
    <scope>IDENTIFICATION</scope>
</reference>
<reference evidence="3" key="1">
    <citation type="journal article" date="2013" name="Nature">
        <title>Pan genome of the phytoplankton Emiliania underpins its global distribution.</title>
        <authorList>
            <person name="Read B.A."/>
            <person name="Kegel J."/>
            <person name="Klute M.J."/>
            <person name="Kuo A."/>
            <person name="Lefebvre S.C."/>
            <person name="Maumus F."/>
            <person name="Mayer C."/>
            <person name="Miller J."/>
            <person name="Monier A."/>
            <person name="Salamov A."/>
            <person name="Young J."/>
            <person name="Aguilar M."/>
            <person name="Claverie J.M."/>
            <person name="Frickenhaus S."/>
            <person name="Gonzalez K."/>
            <person name="Herman E.K."/>
            <person name="Lin Y.C."/>
            <person name="Napier J."/>
            <person name="Ogata H."/>
            <person name="Sarno A.F."/>
            <person name="Shmutz J."/>
            <person name="Schroeder D."/>
            <person name="de Vargas C."/>
            <person name="Verret F."/>
            <person name="von Dassow P."/>
            <person name="Valentin K."/>
            <person name="Van de Peer Y."/>
            <person name="Wheeler G."/>
            <person name="Dacks J.B."/>
            <person name="Delwiche C.F."/>
            <person name="Dyhrman S.T."/>
            <person name="Glockner G."/>
            <person name="John U."/>
            <person name="Richards T."/>
            <person name="Worden A.Z."/>
            <person name="Zhang X."/>
            <person name="Grigoriev I.V."/>
            <person name="Allen A.E."/>
            <person name="Bidle K."/>
            <person name="Borodovsky M."/>
            <person name="Bowler C."/>
            <person name="Brownlee C."/>
            <person name="Cock J.M."/>
            <person name="Elias M."/>
            <person name="Gladyshev V.N."/>
            <person name="Groth M."/>
            <person name="Guda C."/>
            <person name="Hadaegh A."/>
            <person name="Iglesias-Rodriguez M.D."/>
            <person name="Jenkins J."/>
            <person name="Jones B.M."/>
            <person name="Lawson T."/>
            <person name="Leese F."/>
            <person name="Lindquist E."/>
            <person name="Lobanov A."/>
            <person name="Lomsadze A."/>
            <person name="Malik S.B."/>
            <person name="Marsh M.E."/>
            <person name="Mackinder L."/>
            <person name="Mock T."/>
            <person name="Mueller-Roeber B."/>
            <person name="Pagarete A."/>
            <person name="Parker M."/>
            <person name="Probert I."/>
            <person name="Quesneville H."/>
            <person name="Raines C."/>
            <person name="Rensing S.A."/>
            <person name="Riano-Pachon D.M."/>
            <person name="Richier S."/>
            <person name="Rokitta S."/>
            <person name="Shiraiwa Y."/>
            <person name="Soanes D.M."/>
            <person name="van der Giezen M."/>
            <person name="Wahlund T.M."/>
            <person name="Williams B."/>
            <person name="Wilson W."/>
            <person name="Wolfe G."/>
            <person name="Wurch L.L."/>
        </authorList>
    </citation>
    <scope>NUCLEOTIDE SEQUENCE</scope>
</reference>
<dbReference type="AlphaFoldDB" id="A0A0D3IZ63"/>
<feature type="compositionally biased region" description="Acidic residues" evidence="1">
    <location>
        <begin position="75"/>
        <end position="88"/>
    </location>
</feature>
<dbReference type="KEGG" id="ehx:EMIHUDRAFT_244962"/>
<evidence type="ECO:0000313" key="2">
    <source>
        <dbReference type="EnsemblProtists" id="EOD16548"/>
    </source>
</evidence>
<dbReference type="HOGENOM" id="CLU_617417_0_0_1"/>
<feature type="region of interest" description="Disordered" evidence="1">
    <location>
        <begin position="230"/>
        <end position="266"/>
    </location>
</feature>
<feature type="region of interest" description="Disordered" evidence="1">
    <location>
        <begin position="27"/>
        <end position="109"/>
    </location>
</feature>
<protein>
    <recommendedName>
        <fullName evidence="4">KATNIP domain-containing protein</fullName>
    </recommendedName>
</protein>
<feature type="compositionally biased region" description="Polar residues" evidence="1">
    <location>
        <begin position="198"/>
        <end position="207"/>
    </location>
</feature>
<keyword evidence="3" id="KW-1185">Reference proteome</keyword>
<dbReference type="EnsemblProtists" id="EOD16548">
    <property type="protein sequence ID" value="EOD16548"/>
    <property type="gene ID" value="EMIHUDRAFT_244962"/>
</dbReference>
<dbReference type="Proteomes" id="UP000013827">
    <property type="component" value="Unassembled WGS sequence"/>
</dbReference>